<accession>A0ABN0NYG0</accession>
<comment type="caution">
    <text evidence="1">The sequence shown here is derived from an EMBL/GenBank/DDBJ whole genome shotgun (WGS) entry which is preliminary data.</text>
</comment>
<reference evidence="1 2" key="1">
    <citation type="submission" date="2013-08" db="EMBL/GenBank/DDBJ databases">
        <authorList>
            <person name="Weinstock G."/>
            <person name="Sodergren E."/>
            <person name="Wylie T."/>
            <person name="Fulton L."/>
            <person name="Fulton R."/>
            <person name="Fronick C."/>
            <person name="O'Laughlin M."/>
            <person name="Godfrey J."/>
            <person name="Miner T."/>
            <person name="Herter B."/>
            <person name="Appelbaum E."/>
            <person name="Cordes M."/>
            <person name="Lek S."/>
            <person name="Wollam A."/>
            <person name="Pepin K.H."/>
            <person name="Palsikar V.B."/>
            <person name="Mitreva M."/>
            <person name="Wilson R.K."/>
        </authorList>
    </citation>
    <scope>NUCLEOTIDE SEQUENCE [LARGE SCALE GENOMIC DNA]</scope>
    <source>
        <strain evidence="1 2">ATCC 700332</strain>
    </source>
</reference>
<organism evidence="1 2">
    <name type="scientific">Treponema lecithinolyticum ATCC 700332</name>
    <dbReference type="NCBI Taxonomy" id="1321815"/>
    <lineage>
        <taxon>Bacteria</taxon>
        <taxon>Pseudomonadati</taxon>
        <taxon>Spirochaetota</taxon>
        <taxon>Spirochaetia</taxon>
        <taxon>Spirochaetales</taxon>
        <taxon>Treponemataceae</taxon>
        <taxon>Treponema</taxon>
    </lineage>
</organism>
<dbReference type="EMBL" id="AWVH01000033">
    <property type="protein sequence ID" value="ERJ92664.1"/>
    <property type="molecule type" value="Genomic_DNA"/>
</dbReference>
<dbReference type="Proteomes" id="UP000016649">
    <property type="component" value="Unassembled WGS sequence"/>
</dbReference>
<keyword evidence="2" id="KW-1185">Reference proteome</keyword>
<name>A0ABN0NYG0_TRELE</name>
<dbReference type="RefSeq" id="WP_021687627.1">
    <property type="nucleotide sequence ID" value="NZ_KI260567.1"/>
</dbReference>
<sequence length="202" mass="22327">MEIYVNSVKADFILENEKTLGDILKAFALECEKNAATVVAVSADGQNIEASQMDVLFEKPIENVNRLDIETVMESDIIHSLLSVADKTSVLSECMEQIPVLLQSGKDVQAAQTVTAFTEVFNELCRTVNWCALFPKRFGDFTIDGQAPAVFLKDFSPVLTDFEKSLTAADTVLTGDLAEYEIVPRLRSFAKAVHTYCKENSC</sequence>
<gene>
    <name evidence="1" type="ORF">HMPREF9193_01423</name>
</gene>
<proteinExistence type="predicted"/>
<evidence type="ECO:0000313" key="2">
    <source>
        <dbReference type="Proteomes" id="UP000016649"/>
    </source>
</evidence>
<protein>
    <submittedName>
        <fullName evidence="1">Uncharacterized protein</fullName>
    </submittedName>
</protein>
<evidence type="ECO:0000313" key="1">
    <source>
        <dbReference type="EMBL" id="ERJ92664.1"/>
    </source>
</evidence>